<dbReference type="GO" id="GO:0003998">
    <property type="term" value="F:acylphosphatase activity"/>
    <property type="evidence" value="ECO:0007669"/>
    <property type="project" value="UniProtKB-EC"/>
</dbReference>
<evidence type="ECO:0000256" key="6">
    <source>
        <dbReference type="RuleBase" id="RU000553"/>
    </source>
</evidence>
<dbReference type="PANTHER" id="PTHR10029:SF3">
    <property type="entry name" value="ACYLPHOSPHATASE-RELATED"/>
    <property type="match status" value="1"/>
</dbReference>
<name>A0AAV7XF31_9NEOP</name>
<dbReference type="Pfam" id="PF00708">
    <property type="entry name" value="Acylphosphatase"/>
    <property type="match status" value="1"/>
</dbReference>
<dbReference type="SUPFAM" id="SSF54975">
    <property type="entry name" value="Acylphosphatase/BLUF domain-like"/>
    <property type="match status" value="1"/>
</dbReference>
<dbReference type="EMBL" id="JAPTSV010000010">
    <property type="protein sequence ID" value="KAJ1523297.1"/>
    <property type="molecule type" value="Genomic_DNA"/>
</dbReference>
<evidence type="ECO:0000259" key="8">
    <source>
        <dbReference type="PROSITE" id="PS51160"/>
    </source>
</evidence>
<dbReference type="EC" id="3.6.1.7" evidence="2 5"/>
<evidence type="ECO:0000256" key="2">
    <source>
        <dbReference type="ARBA" id="ARBA00012150"/>
    </source>
</evidence>
<dbReference type="AlphaFoldDB" id="A0AAV7XF31"/>
<feature type="active site" evidence="5">
    <location>
        <position position="41"/>
    </location>
</feature>
<feature type="domain" description="Acylphosphatase-like" evidence="8">
    <location>
        <begin position="8"/>
        <end position="109"/>
    </location>
</feature>
<protein>
    <recommendedName>
        <fullName evidence="2 5">Acylphosphatase</fullName>
        <ecNumber evidence="2 5">3.6.1.7</ecNumber>
    </recommendedName>
</protein>
<keyword evidence="10" id="KW-1185">Reference proteome</keyword>
<feature type="domain" description="Acylphosphatase-like" evidence="8">
    <location>
        <begin position="96"/>
        <end position="130"/>
    </location>
</feature>
<accession>A0AAV7XF31</accession>
<gene>
    <name evidence="9" type="ORF">ONE63_001176</name>
</gene>
<dbReference type="PANTHER" id="PTHR10029">
    <property type="entry name" value="ACYLPHOSPHATASE"/>
    <property type="match status" value="1"/>
</dbReference>
<evidence type="ECO:0000313" key="9">
    <source>
        <dbReference type="EMBL" id="KAJ1523297.1"/>
    </source>
</evidence>
<comment type="catalytic activity">
    <reaction evidence="4 5 6">
        <text>an acyl phosphate + H2O = a carboxylate + phosphate + H(+)</text>
        <dbReference type="Rhea" id="RHEA:14965"/>
        <dbReference type="ChEBI" id="CHEBI:15377"/>
        <dbReference type="ChEBI" id="CHEBI:15378"/>
        <dbReference type="ChEBI" id="CHEBI:29067"/>
        <dbReference type="ChEBI" id="CHEBI:43474"/>
        <dbReference type="ChEBI" id="CHEBI:59918"/>
        <dbReference type="EC" id="3.6.1.7"/>
    </reaction>
</comment>
<dbReference type="PRINTS" id="PR00112">
    <property type="entry name" value="ACYLPHPHTASE"/>
</dbReference>
<dbReference type="PROSITE" id="PS00151">
    <property type="entry name" value="ACYLPHOSPHATASE_2"/>
    <property type="match status" value="1"/>
</dbReference>
<keyword evidence="3 5" id="KW-0378">Hydrolase</keyword>
<dbReference type="Proteomes" id="UP001075354">
    <property type="component" value="Chromosome 10"/>
</dbReference>
<reference evidence="9" key="1">
    <citation type="submission" date="2022-12" db="EMBL/GenBank/DDBJ databases">
        <title>Chromosome-level genome assembly of the bean flower thrips Megalurothrips usitatus.</title>
        <authorList>
            <person name="Ma L."/>
            <person name="Liu Q."/>
            <person name="Li H."/>
            <person name="Cai W."/>
        </authorList>
    </citation>
    <scope>NUCLEOTIDE SEQUENCE</scope>
    <source>
        <strain evidence="9">Cailab_2022a</strain>
    </source>
</reference>
<dbReference type="InterPro" id="IPR036046">
    <property type="entry name" value="Acylphosphatase-like_dom_sf"/>
</dbReference>
<organism evidence="9 10">
    <name type="scientific">Megalurothrips usitatus</name>
    <name type="common">bean blossom thrips</name>
    <dbReference type="NCBI Taxonomy" id="439358"/>
    <lineage>
        <taxon>Eukaryota</taxon>
        <taxon>Metazoa</taxon>
        <taxon>Ecdysozoa</taxon>
        <taxon>Arthropoda</taxon>
        <taxon>Hexapoda</taxon>
        <taxon>Insecta</taxon>
        <taxon>Pterygota</taxon>
        <taxon>Neoptera</taxon>
        <taxon>Paraneoptera</taxon>
        <taxon>Thysanoptera</taxon>
        <taxon>Terebrantia</taxon>
        <taxon>Thripoidea</taxon>
        <taxon>Thripidae</taxon>
        <taxon>Megalurothrips</taxon>
    </lineage>
</organism>
<feature type="active site" evidence="5">
    <location>
        <position position="23"/>
    </location>
</feature>
<evidence type="ECO:0000256" key="3">
    <source>
        <dbReference type="ARBA" id="ARBA00022801"/>
    </source>
</evidence>
<dbReference type="FunFam" id="3.30.70.100:FF:000011">
    <property type="entry name" value="Acylphosphatase"/>
    <property type="match status" value="1"/>
</dbReference>
<evidence type="ECO:0000256" key="7">
    <source>
        <dbReference type="RuleBase" id="RU004168"/>
    </source>
</evidence>
<evidence type="ECO:0000313" key="10">
    <source>
        <dbReference type="Proteomes" id="UP001075354"/>
    </source>
</evidence>
<evidence type="ECO:0000256" key="1">
    <source>
        <dbReference type="ARBA" id="ARBA00005614"/>
    </source>
</evidence>
<comment type="similarity">
    <text evidence="1 7">Belongs to the acylphosphatase family.</text>
</comment>
<evidence type="ECO:0000256" key="5">
    <source>
        <dbReference type="PROSITE-ProRule" id="PRU00520"/>
    </source>
</evidence>
<dbReference type="InterPro" id="IPR020456">
    <property type="entry name" value="Acylphosphatase"/>
</dbReference>
<sequence>MASPKLVSLEFEVFGRVQGVFFRKYTQKQSKELGLRGWCMNTPKGTVLGQLEGEQQQVEKMKEWLQHTGSPESQIDRAEFRNTKEIDSFSFTSKLWLQNTGSPKSRIEKVDFRSEKTASDYTFTDFSVHR</sequence>
<dbReference type="InterPro" id="IPR017968">
    <property type="entry name" value="Acylphosphatase_CS"/>
</dbReference>
<dbReference type="Gene3D" id="3.30.70.100">
    <property type="match status" value="1"/>
</dbReference>
<dbReference type="PROSITE" id="PS00150">
    <property type="entry name" value="ACYLPHOSPHATASE_1"/>
    <property type="match status" value="1"/>
</dbReference>
<proteinExistence type="inferred from homology"/>
<dbReference type="InterPro" id="IPR001792">
    <property type="entry name" value="Acylphosphatase-like_dom"/>
</dbReference>
<comment type="caution">
    <text evidence="9">The sequence shown here is derived from an EMBL/GenBank/DDBJ whole genome shotgun (WGS) entry which is preliminary data.</text>
</comment>
<comment type="caution">
    <text evidence="5">Lacks conserved residue(s) required for the propagation of feature annotation.</text>
</comment>
<evidence type="ECO:0000256" key="4">
    <source>
        <dbReference type="ARBA" id="ARBA00047645"/>
    </source>
</evidence>
<dbReference type="PROSITE" id="PS51160">
    <property type="entry name" value="ACYLPHOSPHATASE_3"/>
    <property type="match status" value="2"/>
</dbReference>